<feature type="compositionally biased region" description="Basic residues" evidence="1">
    <location>
        <begin position="88"/>
        <end position="99"/>
    </location>
</feature>
<keyword evidence="2" id="KW-0812">Transmembrane</keyword>
<accession>A0ABN3FEY3</accession>
<sequence>MSVTHANGNVTEARKDLKGTLGDLTTQTKERAADLATQTKDVARRRPVPLVTAAAAGVATAVVAVITVMRRRKAKQTPRQKAVNAWRRTSKSVRKRVKR</sequence>
<organism evidence="3 4">
    <name type="scientific">Dactylosporangium salmoneum</name>
    <dbReference type="NCBI Taxonomy" id="53361"/>
    <lineage>
        <taxon>Bacteria</taxon>
        <taxon>Bacillati</taxon>
        <taxon>Actinomycetota</taxon>
        <taxon>Actinomycetes</taxon>
        <taxon>Micromonosporales</taxon>
        <taxon>Micromonosporaceae</taxon>
        <taxon>Dactylosporangium</taxon>
    </lineage>
</organism>
<evidence type="ECO:0000256" key="1">
    <source>
        <dbReference type="SAM" id="MobiDB-lite"/>
    </source>
</evidence>
<evidence type="ECO:0000313" key="3">
    <source>
        <dbReference type="EMBL" id="GAA2328339.1"/>
    </source>
</evidence>
<reference evidence="4" key="1">
    <citation type="journal article" date="2019" name="Int. J. Syst. Evol. Microbiol.">
        <title>The Global Catalogue of Microorganisms (GCM) 10K type strain sequencing project: providing services to taxonomists for standard genome sequencing and annotation.</title>
        <authorList>
            <consortium name="The Broad Institute Genomics Platform"/>
            <consortium name="The Broad Institute Genome Sequencing Center for Infectious Disease"/>
            <person name="Wu L."/>
            <person name="Ma J."/>
        </authorList>
    </citation>
    <scope>NUCLEOTIDE SEQUENCE [LARGE SCALE GENOMIC DNA]</scope>
    <source>
        <strain evidence="4">JCM 3272</strain>
    </source>
</reference>
<keyword evidence="2" id="KW-0472">Membrane</keyword>
<keyword evidence="2" id="KW-1133">Transmembrane helix</keyword>
<feature type="transmembrane region" description="Helical" evidence="2">
    <location>
        <begin position="50"/>
        <end position="69"/>
    </location>
</feature>
<evidence type="ECO:0008006" key="5">
    <source>
        <dbReference type="Google" id="ProtNLM"/>
    </source>
</evidence>
<dbReference type="EMBL" id="BAAARV010000004">
    <property type="protein sequence ID" value="GAA2328339.1"/>
    <property type="molecule type" value="Genomic_DNA"/>
</dbReference>
<dbReference type="RefSeq" id="WP_344610504.1">
    <property type="nucleotide sequence ID" value="NZ_BAAARV010000004.1"/>
</dbReference>
<evidence type="ECO:0000313" key="4">
    <source>
        <dbReference type="Proteomes" id="UP001501444"/>
    </source>
</evidence>
<feature type="compositionally biased region" description="Polar residues" evidence="1">
    <location>
        <begin position="1"/>
        <end position="10"/>
    </location>
</feature>
<name>A0ABN3FEY3_9ACTN</name>
<comment type="caution">
    <text evidence="3">The sequence shown here is derived from an EMBL/GenBank/DDBJ whole genome shotgun (WGS) entry which is preliminary data.</text>
</comment>
<proteinExistence type="predicted"/>
<feature type="region of interest" description="Disordered" evidence="1">
    <location>
        <begin position="1"/>
        <end position="40"/>
    </location>
</feature>
<feature type="region of interest" description="Disordered" evidence="1">
    <location>
        <begin position="71"/>
        <end position="99"/>
    </location>
</feature>
<gene>
    <name evidence="3" type="ORF">GCM10010170_004800</name>
</gene>
<protein>
    <recommendedName>
        <fullName evidence="5">DUF3618 domain-containing protein</fullName>
    </recommendedName>
</protein>
<keyword evidence="4" id="KW-1185">Reference proteome</keyword>
<dbReference type="Proteomes" id="UP001501444">
    <property type="component" value="Unassembled WGS sequence"/>
</dbReference>
<evidence type="ECO:0000256" key="2">
    <source>
        <dbReference type="SAM" id="Phobius"/>
    </source>
</evidence>